<feature type="region of interest" description="Disordered" evidence="1">
    <location>
        <begin position="108"/>
        <end position="165"/>
    </location>
</feature>
<feature type="compositionally biased region" description="Low complexity" evidence="1">
    <location>
        <begin position="356"/>
        <end position="367"/>
    </location>
</feature>
<feature type="region of interest" description="Disordered" evidence="1">
    <location>
        <begin position="1"/>
        <end position="84"/>
    </location>
</feature>
<feature type="region of interest" description="Disordered" evidence="1">
    <location>
        <begin position="185"/>
        <end position="329"/>
    </location>
</feature>
<proteinExistence type="predicted"/>
<keyword evidence="3" id="KW-1185">Reference proteome</keyword>
<evidence type="ECO:0000256" key="1">
    <source>
        <dbReference type="SAM" id="MobiDB-lite"/>
    </source>
</evidence>
<dbReference type="Proteomes" id="UP001153328">
    <property type="component" value="Unassembled WGS sequence"/>
</dbReference>
<organism evidence="2 3">
    <name type="scientific">Actinacidiphila bryophytorum</name>
    <dbReference type="NCBI Taxonomy" id="1436133"/>
    <lineage>
        <taxon>Bacteria</taxon>
        <taxon>Bacillati</taxon>
        <taxon>Actinomycetota</taxon>
        <taxon>Actinomycetes</taxon>
        <taxon>Kitasatosporales</taxon>
        <taxon>Streptomycetaceae</taxon>
        <taxon>Actinacidiphila</taxon>
    </lineage>
</organism>
<feature type="compositionally biased region" description="Gly residues" evidence="1">
    <location>
        <begin position="419"/>
        <end position="428"/>
    </location>
</feature>
<sequence>MDLAHGASVAPAAPLAPRGGTVAPPLPAVRRRHRLDPAGRIRARRRRPGGGVRRGARRAAGGEGAAGRARRPGGAGRVPPGRGVLDRLRAHPRRVRRRRPQLARRARHRLAGGGRRPAVDIGGPAGGLPGHRGPADLRGRRGRPGLHQAGLRQLGGRHHGPGDPVELRRRLRGRDLARRALVDQRPPHHRRYRRRRGHRARPAGHRPLGADDLAQAVQPQPAGPQRLRGVRHPARPPGGRHRVDRLGAARPQGARAVRRRRRDRAAGVGLDADHGRLGRRRGRGPVAYDRRHRRLAAGDRAGHGPGVAGRPGQAARPGRGAEQPAHPRGAVPPLLVVQAGLRAAAGPAGGPGPPGVAGVRRGQPPGRHLAQRQPRGRPDVPLRAFRARRHGPAGGRGRQRARGEDHPDADPRQPRRQGTRGGVLGGRGCRADEPQLSDLPGGFRLGLDARGTRPGVRDLEPRQAALHR</sequence>
<comment type="caution">
    <text evidence="2">The sequence shown here is derived from an EMBL/GenBank/DDBJ whole genome shotgun (WGS) entry which is preliminary data.</text>
</comment>
<accession>A0A9W4MHF2</accession>
<dbReference type="EMBL" id="CAJVAX010000018">
    <property type="protein sequence ID" value="CAG7647563.1"/>
    <property type="molecule type" value="Genomic_DNA"/>
</dbReference>
<feature type="region of interest" description="Disordered" evidence="1">
    <location>
        <begin position="344"/>
        <end position="468"/>
    </location>
</feature>
<feature type="compositionally biased region" description="Low complexity" evidence="1">
    <location>
        <begin position="310"/>
        <end position="321"/>
    </location>
</feature>
<feature type="compositionally biased region" description="Basic residues" evidence="1">
    <location>
        <begin position="187"/>
        <end position="204"/>
    </location>
</feature>
<feature type="compositionally biased region" description="Low complexity" evidence="1">
    <location>
        <begin position="214"/>
        <end position="225"/>
    </location>
</feature>
<feature type="compositionally biased region" description="Basic residues" evidence="1">
    <location>
        <begin position="228"/>
        <end position="243"/>
    </location>
</feature>
<evidence type="ECO:0000313" key="2">
    <source>
        <dbReference type="EMBL" id="CAG7647563.1"/>
    </source>
</evidence>
<protein>
    <submittedName>
        <fullName evidence="2">Uncharacterized protein</fullName>
    </submittedName>
</protein>
<feature type="compositionally biased region" description="Basic and acidic residues" evidence="1">
    <location>
        <begin position="401"/>
        <end position="413"/>
    </location>
</feature>
<evidence type="ECO:0000313" key="3">
    <source>
        <dbReference type="Proteomes" id="UP001153328"/>
    </source>
</evidence>
<name>A0A9W4MHF2_9ACTN</name>
<reference evidence="2" key="1">
    <citation type="submission" date="2021-06" db="EMBL/GenBank/DDBJ databases">
        <authorList>
            <person name="Arsene-Ploetze F."/>
        </authorList>
    </citation>
    <scope>NUCLEOTIDE SEQUENCE</scope>
    <source>
        <strain evidence="2">SBRY1</strain>
    </source>
</reference>
<dbReference type="AlphaFoldDB" id="A0A9W4MHF2"/>
<gene>
    <name evidence="2" type="ORF">SBRY_40699</name>
</gene>